<evidence type="ECO:0000313" key="4">
    <source>
        <dbReference type="Proteomes" id="UP001501495"/>
    </source>
</evidence>
<dbReference type="Proteomes" id="UP001501495">
    <property type="component" value="Unassembled WGS sequence"/>
</dbReference>
<dbReference type="InterPro" id="IPR006680">
    <property type="entry name" value="Amidohydro-rel"/>
</dbReference>
<accession>A0ABP7XIM8</accession>
<dbReference type="EMBL" id="BAAAZH010000013">
    <property type="protein sequence ID" value="GAA4118177.1"/>
    <property type="molecule type" value="Genomic_DNA"/>
</dbReference>
<dbReference type="RefSeq" id="WP_344733155.1">
    <property type="nucleotide sequence ID" value="NZ_BAAAZH010000013.1"/>
</dbReference>
<dbReference type="PANTHER" id="PTHR21240:SF28">
    <property type="entry name" value="ISO-OROTATE DECARBOXYLASE (EUROFUNG)"/>
    <property type="match status" value="1"/>
</dbReference>
<keyword evidence="4" id="KW-1185">Reference proteome</keyword>
<gene>
    <name evidence="3" type="ORF">GCM10022215_19460</name>
</gene>
<feature type="domain" description="Amidohydrolase-related" evidence="2">
    <location>
        <begin position="27"/>
        <end position="293"/>
    </location>
</feature>
<dbReference type="InterPro" id="IPR032465">
    <property type="entry name" value="ACMSD"/>
</dbReference>
<dbReference type="SUPFAM" id="SSF51556">
    <property type="entry name" value="Metallo-dependent hydrolases"/>
    <property type="match status" value="1"/>
</dbReference>
<evidence type="ECO:0000259" key="2">
    <source>
        <dbReference type="Pfam" id="PF04909"/>
    </source>
</evidence>
<dbReference type="Pfam" id="PF04909">
    <property type="entry name" value="Amidohydro_2"/>
    <property type="match status" value="1"/>
</dbReference>
<evidence type="ECO:0000313" key="3">
    <source>
        <dbReference type="EMBL" id="GAA4118177.1"/>
    </source>
</evidence>
<dbReference type="Gene3D" id="3.20.20.140">
    <property type="entry name" value="Metal-dependent hydrolases"/>
    <property type="match status" value="1"/>
</dbReference>
<reference evidence="4" key="1">
    <citation type="journal article" date="2019" name="Int. J. Syst. Evol. Microbiol.">
        <title>The Global Catalogue of Microorganisms (GCM) 10K type strain sequencing project: providing services to taxonomists for standard genome sequencing and annotation.</title>
        <authorList>
            <consortium name="The Broad Institute Genomics Platform"/>
            <consortium name="The Broad Institute Genome Sequencing Center for Infectious Disease"/>
            <person name="Wu L."/>
            <person name="Ma J."/>
        </authorList>
    </citation>
    <scope>NUCLEOTIDE SEQUENCE [LARGE SCALE GENOMIC DNA]</scope>
    <source>
        <strain evidence="4">JCM 16703</strain>
    </source>
</reference>
<sequence>MTEPAWADDAADVRAFAARLGLRGIFDAHTHFLPERLQAKVWAQFDAAGPLIGRPWPIRYRQSTEERVEFLRACGVLRFPSLPYAHRPGIAEGLNEWSARFADGVPEAIRSATLYPEPDVVAYLAAAIDDGVEVVKVHVQVGAFDLLDPLLDDAWGLLTEARVPVLIHAGHAPVGTDLTGPEPMARLMAAHPRLTVIAAHLGAPDYLDFCDLADRYERFHLDTTMVFTDFWETTYPASLTARLRDLAPKVLFGSDFPTIPYPYVHQLEALERLELGEEWLRAVCLDNGERLFRGR</sequence>
<comment type="caution">
    <text evidence="3">The sequence shown here is derived from an EMBL/GenBank/DDBJ whole genome shotgun (WGS) entry which is preliminary data.</text>
</comment>
<dbReference type="PANTHER" id="PTHR21240">
    <property type="entry name" value="2-AMINO-3-CARBOXYLMUCONATE-6-SEMIALDEHYDE DECARBOXYLASE"/>
    <property type="match status" value="1"/>
</dbReference>
<keyword evidence="1" id="KW-0456">Lyase</keyword>
<proteinExistence type="predicted"/>
<name>A0ABP7XIM8_9ACTN</name>
<organism evidence="3 4">
    <name type="scientific">Nocardioides fonticola</name>
    <dbReference type="NCBI Taxonomy" id="450363"/>
    <lineage>
        <taxon>Bacteria</taxon>
        <taxon>Bacillati</taxon>
        <taxon>Actinomycetota</taxon>
        <taxon>Actinomycetes</taxon>
        <taxon>Propionibacteriales</taxon>
        <taxon>Nocardioidaceae</taxon>
        <taxon>Nocardioides</taxon>
    </lineage>
</organism>
<protein>
    <submittedName>
        <fullName evidence="3">Amidohydrolase family protein</fullName>
    </submittedName>
</protein>
<dbReference type="InterPro" id="IPR032466">
    <property type="entry name" value="Metal_Hydrolase"/>
</dbReference>
<dbReference type="CDD" id="cd01292">
    <property type="entry name" value="metallo-dependent_hydrolases"/>
    <property type="match status" value="1"/>
</dbReference>
<evidence type="ECO:0000256" key="1">
    <source>
        <dbReference type="ARBA" id="ARBA00023239"/>
    </source>
</evidence>